<gene>
    <name evidence="3" type="ORF">Ga0061065_101234</name>
</gene>
<protein>
    <submittedName>
        <fullName evidence="3">Oxidoreductase-like protein, N-terminal</fullName>
    </submittedName>
</protein>
<dbReference type="RefSeq" id="WP_055461371.1">
    <property type="nucleotide sequence ID" value="NZ_CYHG01000001.1"/>
</dbReference>
<dbReference type="InterPro" id="IPR019180">
    <property type="entry name" value="Oxidoreductase-like_N"/>
</dbReference>
<proteinExistence type="predicted"/>
<dbReference type="Pfam" id="PF09791">
    <property type="entry name" value="Oxidored-like"/>
    <property type="match status" value="1"/>
</dbReference>
<dbReference type="OrthoDB" id="6650029at2"/>
<evidence type="ECO:0000313" key="3">
    <source>
        <dbReference type="EMBL" id="CUB02401.1"/>
    </source>
</evidence>
<evidence type="ECO:0000256" key="1">
    <source>
        <dbReference type="SAM" id="MobiDB-lite"/>
    </source>
</evidence>
<keyword evidence="4" id="KW-1185">Reference proteome</keyword>
<dbReference type="AlphaFoldDB" id="A0A0K6IH62"/>
<evidence type="ECO:0000259" key="2">
    <source>
        <dbReference type="Pfam" id="PF09791"/>
    </source>
</evidence>
<feature type="region of interest" description="Disordered" evidence="1">
    <location>
        <begin position="38"/>
        <end position="60"/>
    </location>
</feature>
<sequence length="60" mass="7040">MNEKPTPPEDWECCESECSPCVWDTYYEALREWNVQQKALKEKSESSQATDQDADEKHQS</sequence>
<reference evidence="4" key="1">
    <citation type="submission" date="2015-08" db="EMBL/GenBank/DDBJ databases">
        <authorList>
            <person name="Varghese N."/>
        </authorList>
    </citation>
    <scope>NUCLEOTIDE SEQUENCE [LARGE SCALE GENOMIC DNA]</scope>
    <source>
        <strain evidence="4">JCM 18476</strain>
    </source>
</reference>
<evidence type="ECO:0000313" key="4">
    <source>
        <dbReference type="Proteomes" id="UP000182769"/>
    </source>
</evidence>
<dbReference type="STRING" id="1137284.GCA_001418205_00235"/>
<accession>A0A0K6IH62</accession>
<dbReference type="EMBL" id="CYHG01000001">
    <property type="protein sequence ID" value="CUB02401.1"/>
    <property type="molecule type" value="Genomic_DNA"/>
</dbReference>
<organism evidence="3 4">
    <name type="scientific">Marinomonas fungiae</name>
    <dbReference type="NCBI Taxonomy" id="1137284"/>
    <lineage>
        <taxon>Bacteria</taxon>
        <taxon>Pseudomonadati</taxon>
        <taxon>Pseudomonadota</taxon>
        <taxon>Gammaproteobacteria</taxon>
        <taxon>Oceanospirillales</taxon>
        <taxon>Oceanospirillaceae</taxon>
        <taxon>Marinomonas</taxon>
    </lineage>
</organism>
<feature type="domain" description="Oxidoreductase-like" evidence="2">
    <location>
        <begin position="3"/>
        <end position="41"/>
    </location>
</feature>
<dbReference type="Proteomes" id="UP000182769">
    <property type="component" value="Unassembled WGS sequence"/>
</dbReference>
<name>A0A0K6IH62_9GAMM</name>